<evidence type="ECO:0000313" key="3">
    <source>
        <dbReference type="Proteomes" id="UP001246576"/>
    </source>
</evidence>
<dbReference type="EMBL" id="JAVLSJ010000002">
    <property type="protein sequence ID" value="MDR9847678.1"/>
    <property type="molecule type" value="Genomic_DNA"/>
</dbReference>
<keyword evidence="1" id="KW-1133">Transmembrane helix</keyword>
<name>A0ABU2EHQ9_9BURK</name>
<gene>
    <name evidence="2" type="ORF">RI048_05575</name>
</gene>
<keyword evidence="3" id="KW-1185">Reference proteome</keyword>
<evidence type="ECO:0000313" key="2">
    <source>
        <dbReference type="EMBL" id="MDR9847678.1"/>
    </source>
</evidence>
<evidence type="ECO:0000256" key="1">
    <source>
        <dbReference type="SAM" id="Phobius"/>
    </source>
</evidence>
<dbReference type="RefSeq" id="WP_227022714.1">
    <property type="nucleotide sequence ID" value="NZ_JAVLSJ010000002.1"/>
</dbReference>
<keyword evidence="1" id="KW-0472">Membrane</keyword>
<comment type="caution">
    <text evidence="2">The sequence shown here is derived from an EMBL/GenBank/DDBJ whole genome shotgun (WGS) entry which is preliminary data.</text>
</comment>
<proteinExistence type="predicted"/>
<protein>
    <submittedName>
        <fullName evidence="2">Uncharacterized protein</fullName>
    </submittedName>
</protein>
<feature type="transmembrane region" description="Helical" evidence="1">
    <location>
        <begin position="116"/>
        <end position="137"/>
    </location>
</feature>
<accession>A0ABU2EHQ9</accession>
<organism evidence="2 3">
    <name type="scientific">Herbaspirillum huttiense subsp. lycopersici</name>
    <dbReference type="NCBI Taxonomy" id="3074428"/>
    <lineage>
        <taxon>Bacteria</taxon>
        <taxon>Pseudomonadati</taxon>
        <taxon>Pseudomonadota</taxon>
        <taxon>Betaproteobacteria</taxon>
        <taxon>Burkholderiales</taxon>
        <taxon>Oxalobacteraceae</taxon>
        <taxon>Herbaspirillum</taxon>
    </lineage>
</organism>
<feature type="transmembrane region" description="Helical" evidence="1">
    <location>
        <begin position="63"/>
        <end position="82"/>
    </location>
</feature>
<dbReference type="Proteomes" id="UP001246576">
    <property type="component" value="Unassembled WGS sequence"/>
</dbReference>
<sequence length="144" mass="16248">MVAAAHLGVVTTARGQPRGRPHMQHMPVQGGNMHSNAMQSCRGGDASGDGQEFCRRYRKMRRWCLTGFVGIPFLLGFLWLQFVAARSGGELFYADHVCDCREAVSMWVRDYVWTQMIWLPGNMLFLLIWIALAVKLWSGKRSAG</sequence>
<keyword evidence="1" id="KW-0812">Transmembrane</keyword>
<reference evidence="2" key="1">
    <citation type="submission" date="2023-09" db="EMBL/GenBank/DDBJ databases">
        <title>Description of first Herbaspirillum huttiense subsp. nephrolepsisexaltata and Herbaspirillum huttiense subsp. lycopersicon.</title>
        <authorList>
            <person name="Poudel M."/>
            <person name="Sharma A."/>
            <person name="Goss E."/>
            <person name="Tapia J.H."/>
            <person name="Harmon C.M."/>
            <person name="Jones J.B."/>
        </authorList>
    </citation>
    <scope>NUCLEOTIDE SEQUENCE</scope>
    <source>
        <strain evidence="2">SE1</strain>
    </source>
</reference>